<evidence type="ECO:0000313" key="2">
    <source>
        <dbReference type="Proteomes" id="UP001225072"/>
    </source>
</evidence>
<dbReference type="RefSeq" id="WP_307445525.1">
    <property type="nucleotide sequence ID" value="NZ_JAUTAL010000001.1"/>
</dbReference>
<dbReference type="Proteomes" id="UP001225072">
    <property type="component" value="Unassembled WGS sequence"/>
</dbReference>
<keyword evidence="2" id="KW-1185">Reference proteome</keyword>
<evidence type="ECO:0008006" key="3">
    <source>
        <dbReference type="Google" id="ProtNLM"/>
    </source>
</evidence>
<gene>
    <name evidence="1" type="ORF">QE404_000223</name>
</gene>
<dbReference type="EMBL" id="JAUTAL010000001">
    <property type="protein sequence ID" value="MDQ1095076.1"/>
    <property type="molecule type" value="Genomic_DNA"/>
</dbReference>
<reference evidence="1 2" key="1">
    <citation type="submission" date="2023-07" db="EMBL/GenBank/DDBJ databases">
        <title>Functional and genomic diversity of the sorghum phyllosphere microbiome.</title>
        <authorList>
            <person name="Shade A."/>
        </authorList>
    </citation>
    <scope>NUCLEOTIDE SEQUENCE [LARGE SCALE GENOMIC DNA]</scope>
    <source>
        <strain evidence="1 2">SORGH_AS_1064</strain>
    </source>
</reference>
<evidence type="ECO:0000313" key="1">
    <source>
        <dbReference type="EMBL" id="MDQ1095076.1"/>
    </source>
</evidence>
<proteinExistence type="predicted"/>
<accession>A0ABU0TDQ2</accession>
<organism evidence="1 2">
    <name type="scientific">Chryseobacterium camelliae</name>
    <dbReference type="NCBI Taxonomy" id="1265445"/>
    <lineage>
        <taxon>Bacteria</taxon>
        <taxon>Pseudomonadati</taxon>
        <taxon>Bacteroidota</taxon>
        <taxon>Flavobacteriia</taxon>
        <taxon>Flavobacteriales</taxon>
        <taxon>Weeksellaceae</taxon>
        <taxon>Chryseobacterium group</taxon>
        <taxon>Chryseobacterium</taxon>
    </lineage>
</organism>
<sequence length="232" mass="27529">MEVPFYLTYKEFENTYYDNLERWFEQEGNASETDYLKHLADMYAPYLYYNFSLERLQADASVKIKDCFFPYHERIGISFCTGCDHGKAKHAEKMNHVFEWKTITMMEYAQHILDKVNDYIFRNRITLNNGQCILDYLSEREVVTFRNGAGYCIDFSQHLAVLPFLKAYLPCSGKTVNMAAYRDFLFSVVQIAEYIDRKLEDVHASEYTIRNRLKSDAKFRVQVNQHFLTFCN</sequence>
<protein>
    <recommendedName>
        <fullName evidence="3">Phage integrase SAM-like domain-containing protein</fullName>
    </recommendedName>
</protein>
<comment type="caution">
    <text evidence="1">The sequence shown here is derived from an EMBL/GenBank/DDBJ whole genome shotgun (WGS) entry which is preliminary data.</text>
</comment>
<name>A0ABU0TDQ2_9FLAO</name>